<dbReference type="InterPro" id="IPR043128">
    <property type="entry name" value="Rev_trsase/Diguanyl_cyclase"/>
</dbReference>
<accession>A0A1U8IDQ8</accession>
<evidence type="ECO:0000313" key="3">
    <source>
        <dbReference type="RefSeq" id="XP_016676330.1"/>
    </source>
</evidence>
<dbReference type="Gene3D" id="3.10.10.10">
    <property type="entry name" value="HIV Type 1 Reverse Transcriptase, subunit A, domain 1"/>
    <property type="match status" value="1"/>
</dbReference>
<dbReference type="Pfam" id="PF08284">
    <property type="entry name" value="RVP_2"/>
    <property type="match status" value="1"/>
</dbReference>
<dbReference type="KEGG" id="ghi:107895582"/>
<dbReference type="Pfam" id="PF03732">
    <property type="entry name" value="Retrotrans_gag"/>
    <property type="match status" value="1"/>
</dbReference>
<dbReference type="OrthoDB" id="1751882at2759"/>
<dbReference type="PaxDb" id="3635-A0A1U8IDQ8"/>
<keyword evidence="2" id="KW-1185">Reference proteome</keyword>
<name>A0A1U8IDQ8_GOSHI</name>
<dbReference type="SUPFAM" id="SSF56672">
    <property type="entry name" value="DNA/RNA polymerases"/>
    <property type="match status" value="1"/>
</dbReference>
<dbReference type="InterPro" id="IPR043502">
    <property type="entry name" value="DNA/RNA_pol_sf"/>
</dbReference>
<dbReference type="AlphaFoldDB" id="A0A1U8IDQ8"/>
<dbReference type="PANTHER" id="PTHR15503">
    <property type="entry name" value="LDOC1 RELATED"/>
    <property type="match status" value="1"/>
</dbReference>
<organism evidence="2 3">
    <name type="scientific">Gossypium hirsutum</name>
    <name type="common">Upland cotton</name>
    <name type="synonym">Gossypium mexicanum</name>
    <dbReference type="NCBI Taxonomy" id="3635"/>
    <lineage>
        <taxon>Eukaryota</taxon>
        <taxon>Viridiplantae</taxon>
        <taxon>Streptophyta</taxon>
        <taxon>Embryophyta</taxon>
        <taxon>Tracheophyta</taxon>
        <taxon>Spermatophyta</taxon>
        <taxon>Magnoliopsida</taxon>
        <taxon>eudicotyledons</taxon>
        <taxon>Gunneridae</taxon>
        <taxon>Pentapetalae</taxon>
        <taxon>rosids</taxon>
        <taxon>malvids</taxon>
        <taxon>Malvales</taxon>
        <taxon>Malvaceae</taxon>
        <taxon>Malvoideae</taxon>
        <taxon>Gossypium</taxon>
    </lineage>
</organism>
<dbReference type="InterPro" id="IPR005162">
    <property type="entry name" value="Retrotrans_gag_dom"/>
</dbReference>
<dbReference type="PANTHER" id="PTHR15503:SF45">
    <property type="entry name" value="RNA-DIRECTED DNA POLYMERASE HOMOLOG"/>
    <property type="match status" value="1"/>
</dbReference>
<reference evidence="2" key="1">
    <citation type="journal article" date="2020" name="Nat. Genet.">
        <title>Genomic diversifications of five Gossypium allopolyploid species and their impact on cotton improvement.</title>
        <authorList>
            <person name="Chen Z.J."/>
            <person name="Sreedasyam A."/>
            <person name="Ando A."/>
            <person name="Song Q."/>
            <person name="De Santiago L.M."/>
            <person name="Hulse-Kemp A.M."/>
            <person name="Ding M."/>
            <person name="Ye W."/>
            <person name="Kirkbride R.C."/>
            <person name="Jenkins J."/>
            <person name="Plott C."/>
            <person name="Lovell J."/>
            <person name="Lin Y.M."/>
            <person name="Vaughn R."/>
            <person name="Liu B."/>
            <person name="Simpson S."/>
            <person name="Scheffler B.E."/>
            <person name="Wen L."/>
            <person name="Saski C.A."/>
            <person name="Grover C.E."/>
            <person name="Hu G."/>
            <person name="Conover J.L."/>
            <person name="Carlson J.W."/>
            <person name="Shu S."/>
            <person name="Boston L.B."/>
            <person name="Williams M."/>
            <person name="Peterson D.G."/>
            <person name="McGee K."/>
            <person name="Jones D.C."/>
            <person name="Wendel J.F."/>
            <person name="Stelly D.M."/>
            <person name="Grimwood J."/>
            <person name="Schmutz J."/>
        </authorList>
    </citation>
    <scope>NUCLEOTIDE SEQUENCE [LARGE SCALE GENOMIC DNA]</scope>
    <source>
        <strain evidence="2">cv. TM-1</strain>
    </source>
</reference>
<dbReference type="Gene3D" id="3.30.70.270">
    <property type="match status" value="1"/>
</dbReference>
<dbReference type="InterPro" id="IPR032567">
    <property type="entry name" value="RTL1-rel"/>
</dbReference>
<dbReference type="RefSeq" id="XP_016676330.1">
    <property type="nucleotide sequence ID" value="XM_016820841.1"/>
</dbReference>
<proteinExistence type="predicted"/>
<protein>
    <recommendedName>
        <fullName evidence="1">Retrotransposon gag domain-containing protein</fullName>
    </recommendedName>
</protein>
<evidence type="ECO:0000259" key="1">
    <source>
        <dbReference type="Pfam" id="PF03732"/>
    </source>
</evidence>
<dbReference type="Proteomes" id="UP000818029">
    <property type="component" value="Chromosome A10"/>
</dbReference>
<reference evidence="3" key="2">
    <citation type="submission" date="2025-08" db="UniProtKB">
        <authorList>
            <consortium name="RefSeq"/>
        </authorList>
    </citation>
    <scope>IDENTIFICATION</scope>
</reference>
<feature type="domain" description="Retrotransposon gag" evidence="1">
    <location>
        <begin position="119"/>
        <end position="212"/>
    </location>
</feature>
<evidence type="ECO:0000313" key="2">
    <source>
        <dbReference type="Proteomes" id="UP000818029"/>
    </source>
</evidence>
<dbReference type="GeneID" id="107895582"/>
<sequence>MIGERRDYISNVVSALVAKKLMQSIVAYISNSTPKKLSVGDICTVKEFLDVFPEELPRVPPVRELEFGIDLLPETSKTVGTPTVETKSQTPTAGDDALAQAMVWAFERVTETHSGSGSVVSLLQDRAYQWWLTVEQSAQPRQVNWDYFKNAFEGKYVRASYVEARQREFMSLVQGDKSVAEYEVEFLRFSRYARALVASDYDMCIQFEEGLRYDLRVLIAPQRERVFAALVDKTKIVEEVKLLKGGSGSERSQKAPTRGADQTEARHPVLVYAARRHNESDDVDVIADTARAIFVISPLGQSIRVDRIYRRVLLEFQGIVFPVDLVELPFYEFDLIPGMDWLDCATKRVTLRPTETEKVKKFPDVFPDELPRVPPDREMEFGIDLLPGTTLVSITPYRMAPKELTQLKAQIQELPNGGFIRPNVSPWGAPVFFEERPSFLRLTNASDIINLRLKKRMCTKLLSELDMAIILGYAFWANKCHGGFYGSNELGVPTTETGHDDHLCIVLQTLREKKLYAEFSKYKFWLREVTFLGHVAMVEGIRVDPKKIEAVVE</sequence>
<gene>
    <name evidence="3" type="primary">LOC107895582</name>
</gene>